<feature type="compositionally biased region" description="Low complexity" evidence="1">
    <location>
        <begin position="23"/>
        <end position="42"/>
    </location>
</feature>
<proteinExistence type="predicted"/>
<comment type="caution">
    <text evidence="2">The sequence shown here is derived from an EMBL/GenBank/DDBJ whole genome shotgun (WGS) entry which is preliminary data.</text>
</comment>
<feature type="region of interest" description="Disordered" evidence="1">
    <location>
        <begin position="1"/>
        <end position="59"/>
    </location>
</feature>
<organism evidence="2 3">
    <name type="scientific">Pleodorina starrii</name>
    <dbReference type="NCBI Taxonomy" id="330485"/>
    <lineage>
        <taxon>Eukaryota</taxon>
        <taxon>Viridiplantae</taxon>
        <taxon>Chlorophyta</taxon>
        <taxon>core chlorophytes</taxon>
        <taxon>Chlorophyceae</taxon>
        <taxon>CS clade</taxon>
        <taxon>Chlamydomonadales</taxon>
        <taxon>Volvocaceae</taxon>
        <taxon>Pleodorina</taxon>
    </lineage>
</organism>
<accession>A0A9W6FA64</accession>
<sequence length="215" mass="21224">MSTGEDKYGNRSSSRTFGTTYHSSYSSSRGSRRSISASASGRKQQQGQPDQPSEREIAEAELAATGAVVEVDVIEGENGEPGSSVMGTVAGTAAGAALAGGLAAAAALSAPLAAAAAAVGAVVGAVAGGAMGKEVPRGVDVDSAMEFDTPRVVQAGMEADEQEALAETVWDSETAPPPASPGGSGGGGGAAVEESHGRPTLGEHEIGDIKSERQP</sequence>
<keyword evidence="3" id="KW-1185">Reference proteome</keyword>
<evidence type="ECO:0000313" key="2">
    <source>
        <dbReference type="EMBL" id="GLC61351.1"/>
    </source>
</evidence>
<evidence type="ECO:0000256" key="1">
    <source>
        <dbReference type="SAM" id="MobiDB-lite"/>
    </source>
</evidence>
<evidence type="ECO:0000313" key="3">
    <source>
        <dbReference type="Proteomes" id="UP001165080"/>
    </source>
</evidence>
<feature type="compositionally biased region" description="Basic and acidic residues" evidence="1">
    <location>
        <begin position="193"/>
        <end position="215"/>
    </location>
</feature>
<protein>
    <submittedName>
        <fullName evidence="2">Uncharacterized protein</fullName>
    </submittedName>
</protein>
<feature type="region of interest" description="Disordered" evidence="1">
    <location>
        <begin position="158"/>
        <end position="215"/>
    </location>
</feature>
<feature type="compositionally biased region" description="Polar residues" evidence="1">
    <location>
        <begin position="10"/>
        <end position="22"/>
    </location>
</feature>
<dbReference type="AlphaFoldDB" id="A0A9W6FA64"/>
<reference evidence="2 3" key="1">
    <citation type="journal article" date="2023" name="Commun. Biol.">
        <title>Reorganization of the ancestral sex-determining regions during the evolution of trioecy in Pleodorina starrii.</title>
        <authorList>
            <person name="Takahashi K."/>
            <person name="Suzuki S."/>
            <person name="Kawai-Toyooka H."/>
            <person name="Yamamoto K."/>
            <person name="Hamaji T."/>
            <person name="Ootsuki R."/>
            <person name="Yamaguchi H."/>
            <person name="Kawachi M."/>
            <person name="Higashiyama T."/>
            <person name="Nozaki H."/>
        </authorList>
    </citation>
    <scope>NUCLEOTIDE SEQUENCE [LARGE SCALE GENOMIC DNA]</scope>
    <source>
        <strain evidence="2 3">NIES-4479</strain>
    </source>
</reference>
<gene>
    <name evidence="2" type="primary">PLEST008293</name>
    <name evidence="2" type="ORF">PLESTB_001746400</name>
</gene>
<dbReference type="Proteomes" id="UP001165080">
    <property type="component" value="Unassembled WGS sequence"/>
</dbReference>
<dbReference type="EMBL" id="BRXU01000045">
    <property type="protein sequence ID" value="GLC61351.1"/>
    <property type="molecule type" value="Genomic_DNA"/>
</dbReference>
<name>A0A9W6FA64_9CHLO</name>